<feature type="non-terminal residue" evidence="2">
    <location>
        <position position="1"/>
    </location>
</feature>
<evidence type="ECO:0000313" key="2">
    <source>
        <dbReference type="EMBL" id="GFC83798.1"/>
    </source>
</evidence>
<feature type="compositionally biased region" description="Polar residues" evidence="1">
    <location>
        <begin position="104"/>
        <end position="120"/>
    </location>
</feature>
<accession>A0A699REH9</accession>
<proteinExistence type="predicted"/>
<feature type="non-terminal residue" evidence="2">
    <location>
        <position position="126"/>
    </location>
</feature>
<feature type="region of interest" description="Disordered" evidence="1">
    <location>
        <begin position="1"/>
        <end position="57"/>
    </location>
</feature>
<name>A0A699REH9_TANCI</name>
<dbReference type="AlphaFoldDB" id="A0A699REH9"/>
<gene>
    <name evidence="2" type="ORF">Tci_855768</name>
</gene>
<feature type="region of interest" description="Disordered" evidence="1">
    <location>
        <begin position="80"/>
        <end position="126"/>
    </location>
</feature>
<comment type="caution">
    <text evidence="2">The sequence shown here is derived from an EMBL/GenBank/DDBJ whole genome shotgun (WGS) entry which is preliminary data.</text>
</comment>
<feature type="compositionally biased region" description="Polar residues" evidence="1">
    <location>
        <begin position="80"/>
        <end position="93"/>
    </location>
</feature>
<sequence length="126" mass="12799">AGELVSAGGVDSAGRLTSAGISVAAGPTVPTEPSSPLRDPSKGKAVATPSSPDVRGLTDDQLRIVYDKIRRAADLATAKAQHQQLNRSGATLESSKSKKLKSSHNTTHPAELQKTTSVSAGATIAA</sequence>
<dbReference type="EMBL" id="BKCJ011091374">
    <property type="protein sequence ID" value="GFC83798.1"/>
    <property type="molecule type" value="Genomic_DNA"/>
</dbReference>
<protein>
    <submittedName>
        <fullName evidence="2">Uncharacterized protein</fullName>
    </submittedName>
</protein>
<reference evidence="2" key="1">
    <citation type="journal article" date="2019" name="Sci. Rep.">
        <title>Draft genome of Tanacetum cinerariifolium, the natural source of mosquito coil.</title>
        <authorList>
            <person name="Yamashiro T."/>
            <person name="Shiraishi A."/>
            <person name="Satake H."/>
            <person name="Nakayama K."/>
        </authorList>
    </citation>
    <scope>NUCLEOTIDE SEQUENCE</scope>
</reference>
<organism evidence="2">
    <name type="scientific">Tanacetum cinerariifolium</name>
    <name type="common">Dalmatian daisy</name>
    <name type="synonym">Chrysanthemum cinerariifolium</name>
    <dbReference type="NCBI Taxonomy" id="118510"/>
    <lineage>
        <taxon>Eukaryota</taxon>
        <taxon>Viridiplantae</taxon>
        <taxon>Streptophyta</taxon>
        <taxon>Embryophyta</taxon>
        <taxon>Tracheophyta</taxon>
        <taxon>Spermatophyta</taxon>
        <taxon>Magnoliopsida</taxon>
        <taxon>eudicotyledons</taxon>
        <taxon>Gunneridae</taxon>
        <taxon>Pentapetalae</taxon>
        <taxon>asterids</taxon>
        <taxon>campanulids</taxon>
        <taxon>Asterales</taxon>
        <taxon>Asteraceae</taxon>
        <taxon>Asteroideae</taxon>
        <taxon>Anthemideae</taxon>
        <taxon>Anthemidinae</taxon>
        <taxon>Tanacetum</taxon>
    </lineage>
</organism>
<evidence type="ECO:0000256" key="1">
    <source>
        <dbReference type="SAM" id="MobiDB-lite"/>
    </source>
</evidence>